<evidence type="ECO:0000256" key="5">
    <source>
        <dbReference type="ARBA" id="ARBA00022763"/>
    </source>
</evidence>
<dbReference type="RefSeq" id="WP_015758067.1">
    <property type="nucleotide sequence ID" value="NC_013216.1"/>
</dbReference>
<keyword evidence="6" id="KW-0067">ATP-binding</keyword>
<comment type="similarity">
    <text evidence="2 9">Belongs to the RecN family.</text>
</comment>
<dbReference type="PANTHER" id="PTHR11059:SF0">
    <property type="entry name" value="DNA REPAIR PROTEIN RECN"/>
    <property type="match status" value="1"/>
</dbReference>
<evidence type="ECO:0000313" key="11">
    <source>
        <dbReference type="EMBL" id="ACV63372.1"/>
    </source>
</evidence>
<evidence type="ECO:0000256" key="4">
    <source>
        <dbReference type="ARBA" id="ARBA00022741"/>
    </source>
</evidence>
<dbReference type="GO" id="GO:0006281">
    <property type="term" value="P:DNA repair"/>
    <property type="evidence" value="ECO:0007669"/>
    <property type="project" value="UniProtKB-KW"/>
</dbReference>
<evidence type="ECO:0000256" key="3">
    <source>
        <dbReference type="ARBA" id="ARBA00021315"/>
    </source>
</evidence>
<evidence type="ECO:0000313" key="12">
    <source>
        <dbReference type="Proteomes" id="UP000002217"/>
    </source>
</evidence>
<protein>
    <recommendedName>
        <fullName evidence="3 9">DNA repair protein RecN</fullName>
    </recommendedName>
    <alternativeName>
        <fullName evidence="8 9">Recombination protein N</fullName>
    </alternativeName>
</protein>
<dbReference type="InterPro" id="IPR003395">
    <property type="entry name" value="RecF/RecN/SMC_N"/>
</dbReference>
<dbReference type="EMBL" id="CP001720">
    <property type="protein sequence ID" value="ACV63372.1"/>
    <property type="molecule type" value="Genomic_DNA"/>
</dbReference>
<dbReference type="GO" id="GO:0043590">
    <property type="term" value="C:bacterial nucleoid"/>
    <property type="evidence" value="ECO:0007669"/>
    <property type="project" value="TreeGrafter"/>
</dbReference>
<evidence type="ECO:0000256" key="8">
    <source>
        <dbReference type="ARBA" id="ARBA00033408"/>
    </source>
</evidence>
<feature type="domain" description="RecF/RecN/SMC N-terminal" evidence="10">
    <location>
        <begin position="2"/>
        <end position="511"/>
    </location>
</feature>
<dbReference type="GO" id="GO:0009432">
    <property type="term" value="P:SOS response"/>
    <property type="evidence" value="ECO:0007669"/>
    <property type="project" value="TreeGrafter"/>
</dbReference>
<dbReference type="NCBIfam" id="TIGR00634">
    <property type="entry name" value="recN"/>
    <property type="match status" value="1"/>
</dbReference>
<keyword evidence="4" id="KW-0547">Nucleotide-binding</keyword>
<dbReference type="OrthoDB" id="9806954at2"/>
<dbReference type="KEGG" id="dae:Dtox_2579"/>
<proteinExistence type="inferred from homology"/>
<keyword evidence="12" id="KW-1185">Reference proteome</keyword>
<dbReference type="GO" id="GO:0005524">
    <property type="term" value="F:ATP binding"/>
    <property type="evidence" value="ECO:0007669"/>
    <property type="project" value="UniProtKB-KW"/>
</dbReference>
<sequence>MLITLTVQNFGIIENLLMEFDRGLNVLTGETGAGKSIVLDALSAALGGRCSPEAIRYEQKKALVETQFYIDNIPRINNLLIEAGLEPEEDGTLIMTREINRSGKNLCRINGRSVVLSIYREIGKYLIDMHGQHQQQSLLDIDKQRELLDAFGGKEHLDLLTATGEAYRSWQMVYKECKELTFDEQEKQKKTDMLLYQIEEINKAQLKPGEDVELAAEFNILLNAEKIIRLINESYNYLYEGSSGTRAVTEQLSKTVSNLETLQEYGAAFIDMKTAMESMLYQIEDMARDLANYRHNIEFNPQRLQAVEERLDLINRLKYKYGDSVDEILKFQEKAEQELDTIAHSHEKIDELIKLNSESEREYLTLAVQLSESRQKIARKFQTAVSQELHALEMPAAIIEVEITRVSQGFNGHDKIEFLFTANPGEPLRQLAKIASGGELSRVMLALKSIFAEMDEIPTMIFDEVDSGIGGRALQAVAEKLDYLSQQRQVICVSHAVPIACLAAKHFQVVKQFTHNMTVTDIRELNMTERVEELSRMLGGKNVTSITRDHAKQLLNRSLNKK</sequence>
<dbReference type="InterPro" id="IPR027417">
    <property type="entry name" value="P-loop_NTPase"/>
</dbReference>
<dbReference type="CDD" id="cd03241">
    <property type="entry name" value="ABC_RecN"/>
    <property type="match status" value="2"/>
</dbReference>
<evidence type="ECO:0000256" key="2">
    <source>
        <dbReference type="ARBA" id="ARBA00009441"/>
    </source>
</evidence>
<dbReference type="STRING" id="485916.Dtox_2579"/>
<dbReference type="Gene3D" id="3.40.50.300">
    <property type="entry name" value="P-loop containing nucleotide triphosphate hydrolases"/>
    <property type="match status" value="2"/>
</dbReference>
<dbReference type="FunFam" id="3.40.50.300:FF:000319">
    <property type="entry name" value="DNA repair protein RecN"/>
    <property type="match status" value="1"/>
</dbReference>
<dbReference type="AlphaFoldDB" id="C8W0X6"/>
<dbReference type="HOGENOM" id="CLU_018297_3_1_9"/>
<dbReference type="InterPro" id="IPR004604">
    <property type="entry name" value="DNA_recomb/repair_RecN"/>
</dbReference>
<gene>
    <name evidence="11" type="ordered locus">Dtox_2579</name>
</gene>
<evidence type="ECO:0000256" key="9">
    <source>
        <dbReference type="PIRNR" id="PIRNR003128"/>
    </source>
</evidence>
<dbReference type="Pfam" id="PF02463">
    <property type="entry name" value="SMC_N"/>
    <property type="match status" value="1"/>
</dbReference>
<evidence type="ECO:0000256" key="1">
    <source>
        <dbReference type="ARBA" id="ARBA00003618"/>
    </source>
</evidence>
<reference evidence="11 12" key="1">
    <citation type="journal article" date="2009" name="Stand. Genomic Sci.">
        <title>Complete genome sequence of Desulfotomaculum acetoxidans type strain (5575).</title>
        <authorList>
            <person name="Spring S."/>
            <person name="Lapidus A."/>
            <person name="Schroder M."/>
            <person name="Gleim D."/>
            <person name="Sims D."/>
            <person name="Meincke L."/>
            <person name="Glavina Del Rio T."/>
            <person name="Tice H."/>
            <person name="Copeland A."/>
            <person name="Cheng J.F."/>
            <person name="Lucas S."/>
            <person name="Chen F."/>
            <person name="Nolan M."/>
            <person name="Bruce D."/>
            <person name="Goodwin L."/>
            <person name="Pitluck S."/>
            <person name="Ivanova N."/>
            <person name="Mavromatis K."/>
            <person name="Mikhailova N."/>
            <person name="Pati A."/>
            <person name="Chen A."/>
            <person name="Palaniappan K."/>
            <person name="Land M."/>
            <person name="Hauser L."/>
            <person name="Chang Y.J."/>
            <person name="Jeffries C.D."/>
            <person name="Chain P."/>
            <person name="Saunders E."/>
            <person name="Brettin T."/>
            <person name="Detter J.C."/>
            <person name="Goker M."/>
            <person name="Bristow J."/>
            <person name="Eisen J.A."/>
            <person name="Markowitz V."/>
            <person name="Hugenholtz P."/>
            <person name="Kyrpides N.C."/>
            <person name="Klenk H.P."/>
            <person name="Han C."/>
        </authorList>
    </citation>
    <scope>NUCLEOTIDE SEQUENCE [LARGE SCALE GENOMIC DNA]</scope>
    <source>
        <strain evidence="12">ATCC 49208 / DSM 771 / VKM B-1644</strain>
    </source>
</reference>
<dbReference type="GO" id="GO:0006310">
    <property type="term" value="P:DNA recombination"/>
    <property type="evidence" value="ECO:0007669"/>
    <property type="project" value="InterPro"/>
</dbReference>
<evidence type="ECO:0000256" key="6">
    <source>
        <dbReference type="ARBA" id="ARBA00022840"/>
    </source>
</evidence>
<dbReference type="SUPFAM" id="SSF52540">
    <property type="entry name" value="P-loop containing nucleoside triphosphate hydrolases"/>
    <property type="match status" value="2"/>
</dbReference>
<comment type="function">
    <text evidence="1 9">May be involved in recombinational repair of damaged DNA.</text>
</comment>
<keyword evidence="7 9" id="KW-0234">DNA repair</keyword>
<dbReference type="PIRSF" id="PIRSF003128">
    <property type="entry name" value="RecN"/>
    <property type="match status" value="1"/>
</dbReference>
<keyword evidence="5 9" id="KW-0227">DNA damage</keyword>
<organism evidence="11 12">
    <name type="scientific">Desulfofarcimen acetoxidans (strain ATCC 49208 / DSM 771 / KCTC 5769 / VKM B-1644 / 5575)</name>
    <name type="common">Desulfotomaculum acetoxidans</name>
    <dbReference type="NCBI Taxonomy" id="485916"/>
    <lineage>
        <taxon>Bacteria</taxon>
        <taxon>Bacillati</taxon>
        <taxon>Bacillota</taxon>
        <taxon>Clostridia</taxon>
        <taxon>Eubacteriales</taxon>
        <taxon>Peptococcaceae</taxon>
        <taxon>Desulfofarcimen</taxon>
    </lineage>
</organism>
<dbReference type="eggNOG" id="COG0497">
    <property type="taxonomic scope" value="Bacteria"/>
</dbReference>
<evidence type="ECO:0000256" key="7">
    <source>
        <dbReference type="ARBA" id="ARBA00023204"/>
    </source>
</evidence>
<accession>C8W0X6</accession>
<dbReference type="PANTHER" id="PTHR11059">
    <property type="entry name" value="DNA REPAIR PROTEIN RECN"/>
    <property type="match status" value="1"/>
</dbReference>
<dbReference type="Proteomes" id="UP000002217">
    <property type="component" value="Chromosome"/>
</dbReference>
<name>C8W0X6_DESAS</name>
<evidence type="ECO:0000259" key="10">
    <source>
        <dbReference type="Pfam" id="PF02463"/>
    </source>
</evidence>
<dbReference type="FunFam" id="3.40.50.300:FF:000356">
    <property type="entry name" value="DNA repair protein RecN"/>
    <property type="match status" value="1"/>
</dbReference>